<proteinExistence type="predicted"/>
<name>A0A951QPH2_9CYAN</name>
<reference evidence="1" key="1">
    <citation type="submission" date="2021-05" db="EMBL/GenBank/DDBJ databases">
        <authorList>
            <person name="Pietrasiak N."/>
            <person name="Ward R."/>
            <person name="Stajich J.E."/>
            <person name="Kurbessoian T."/>
        </authorList>
    </citation>
    <scope>NUCLEOTIDE SEQUENCE</scope>
    <source>
        <strain evidence="1">GSE-NOS-MK-12-04C</strain>
    </source>
</reference>
<dbReference type="AlphaFoldDB" id="A0A951QPH2"/>
<reference evidence="1" key="2">
    <citation type="journal article" date="2022" name="Microbiol. Resour. Announc.">
        <title>Metagenome Sequencing to Explore Phylogenomics of Terrestrial Cyanobacteria.</title>
        <authorList>
            <person name="Ward R.D."/>
            <person name="Stajich J.E."/>
            <person name="Johansen J.R."/>
            <person name="Huntemann M."/>
            <person name="Clum A."/>
            <person name="Foster B."/>
            <person name="Foster B."/>
            <person name="Roux S."/>
            <person name="Palaniappan K."/>
            <person name="Varghese N."/>
            <person name="Mukherjee S."/>
            <person name="Reddy T.B.K."/>
            <person name="Daum C."/>
            <person name="Copeland A."/>
            <person name="Chen I.A."/>
            <person name="Ivanova N.N."/>
            <person name="Kyrpides N.C."/>
            <person name="Shapiro N."/>
            <person name="Eloe-Fadrosh E.A."/>
            <person name="Pietrasiak N."/>
        </authorList>
    </citation>
    <scope>NUCLEOTIDE SEQUENCE</scope>
    <source>
        <strain evidence="1">GSE-NOS-MK-12-04C</strain>
    </source>
</reference>
<dbReference type="Proteomes" id="UP000729701">
    <property type="component" value="Unassembled WGS sequence"/>
</dbReference>
<evidence type="ECO:0000313" key="1">
    <source>
        <dbReference type="EMBL" id="MBW4669695.1"/>
    </source>
</evidence>
<dbReference type="EMBL" id="JAHHGZ010000023">
    <property type="protein sequence ID" value="MBW4669695.1"/>
    <property type="molecule type" value="Genomic_DNA"/>
</dbReference>
<sequence>MPVYKVEAQVDTKQLLQVVKQMPQPDFEAFVTQVLMLRAQRQVQSLSSSESELILKINQSIPDDLQQRFNGLIAKRDSLTLTDGEQADLIQLTDQIEDLDVKRIQYLAQLAQLRQRSLTEVMQDLNIQPPAFV</sequence>
<organism evidence="1 2">
    <name type="scientific">Cyanomargarita calcarea GSE-NOS-MK-12-04C</name>
    <dbReference type="NCBI Taxonomy" id="2839659"/>
    <lineage>
        <taxon>Bacteria</taxon>
        <taxon>Bacillati</taxon>
        <taxon>Cyanobacteriota</taxon>
        <taxon>Cyanophyceae</taxon>
        <taxon>Nostocales</taxon>
        <taxon>Cyanomargaritaceae</taxon>
        <taxon>Cyanomargarita</taxon>
    </lineage>
</organism>
<evidence type="ECO:0000313" key="2">
    <source>
        <dbReference type="Proteomes" id="UP000729701"/>
    </source>
</evidence>
<comment type="caution">
    <text evidence="1">The sequence shown here is derived from an EMBL/GenBank/DDBJ whole genome shotgun (WGS) entry which is preliminary data.</text>
</comment>
<protein>
    <submittedName>
        <fullName evidence="1">STAS/SEC14 domain-containing protein</fullName>
    </submittedName>
</protein>
<gene>
    <name evidence="1" type="ORF">KME60_20330</name>
</gene>
<accession>A0A951QPH2</accession>